<dbReference type="EMBL" id="CP135996">
    <property type="protein sequence ID" value="WOC31613.1"/>
    <property type="molecule type" value="Genomic_DNA"/>
</dbReference>
<evidence type="ECO:0000256" key="3">
    <source>
        <dbReference type="ARBA" id="ARBA00023002"/>
    </source>
</evidence>
<keyword evidence="8" id="KW-1185">Reference proteome</keyword>
<proteinExistence type="predicted"/>
<gene>
    <name evidence="7" type="ORF">PXC00_10375</name>
</gene>
<dbReference type="InterPro" id="IPR050097">
    <property type="entry name" value="Ferredoxin-NADP_redctase_2"/>
</dbReference>
<feature type="domain" description="FAD/NAD(P)-binding" evidence="6">
    <location>
        <begin position="12"/>
        <end position="205"/>
    </location>
</feature>
<dbReference type="RefSeq" id="WP_275845452.1">
    <property type="nucleotide sequence ID" value="NZ_CP135996.1"/>
</dbReference>
<keyword evidence="3" id="KW-0560">Oxidoreductase</keyword>
<evidence type="ECO:0000256" key="1">
    <source>
        <dbReference type="ARBA" id="ARBA00022630"/>
    </source>
</evidence>
<dbReference type="Proteomes" id="UP001300604">
    <property type="component" value="Chromosome"/>
</dbReference>
<keyword evidence="2" id="KW-0274">FAD</keyword>
<sequence>MSQSLAADVPASFTAKAVILATGTSARILGIPGERELTGQGVAYCATCDAAFFQDQHVVVVGSGDQAIEEGLFLTKYASRVTVVVLHEQGVLDCNRQSAEKALAHPKMEFLWNSTVVRVEGSDHVTGVTIRDSRTGSVYKYPCNGVFFFVGMIPATGFLQDSLPLNRQGWIVTNDRMETTVGGVFAAGDVREKYLRQITTAAADGATAATAAERYIEEMNDFEQILMPSEKPVVLAFWDPARTGSLEAVMQLKASLTDESVQFMEVDVSRKKFLASHFGVVLSEKQPAAIRTLHGQKEANLPLFAS</sequence>
<evidence type="ECO:0000313" key="7">
    <source>
        <dbReference type="EMBL" id="WOC31613.1"/>
    </source>
</evidence>
<evidence type="ECO:0000256" key="2">
    <source>
        <dbReference type="ARBA" id="ARBA00022827"/>
    </source>
</evidence>
<organism evidence="7 8">
    <name type="scientific">Caproicibacterium argilliputei</name>
    <dbReference type="NCBI Taxonomy" id="3030016"/>
    <lineage>
        <taxon>Bacteria</taxon>
        <taxon>Bacillati</taxon>
        <taxon>Bacillota</taxon>
        <taxon>Clostridia</taxon>
        <taxon>Eubacteriales</taxon>
        <taxon>Oscillospiraceae</taxon>
        <taxon>Caproicibacterium</taxon>
    </lineage>
</organism>
<dbReference type="SUPFAM" id="SSF52833">
    <property type="entry name" value="Thioredoxin-like"/>
    <property type="match status" value="1"/>
</dbReference>
<evidence type="ECO:0000256" key="5">
    <source>
        <dbReference type="ARBA" id="ARBA00023284"/>
    </source>
</evidence>
<dbReference type="SUPFAM" id="SSF51905">
    <property type="entry name" value="FAD/NAD(P)-binding domain"/>
    <property type="match status" value="1"/>
</dbReference>
<keyword evidence="4" id="KW-1015">Disulfide bond</keyword>
<reference evidence="7" key="2">
    <citation type="submission" date="2024-06" db="EMBL/GenBank/DDBJ databases">
        <title>Caproicibacterium argilliputei sp. nov, a novel caproic acid producing anaerobic bacterium isolated from pit mud.</title>
        <authorList>
            <person name="Xia S."/>
        </authorList>
    </citation>
    <scope>NUCLEOTIDE SEQUENCE</scope>
    <source>
        <strain evidence="7">ZCY20-5</strain>
    </source>
</reference>
<dbReference type="Gene3D" id="3.50.50.60">
    <property type="entry name" value="FAD/NAD(P)-binding domain"/>
    <property type="match status" value="2"/>
</dbReference>
<evidence type="ECO:0000313" key="8">
    <source>
        <dbReference type="Proteomes" id="UP001300604"/>
    </source>
</evidence>
<dbReference type="PANTHER" id="PTHR48105">
    <property type="entry name" value="THIOREDOXIN REDUCTASE 1-RELATED-RELATED"/>
    <property type="match status" value="1"/>
</dbReference>
<protein>
    <submittedName>
        <fullName evidence="7">FAD-dependent oxidoreductase</fullName>
    </submittedName>
</protein>
<dbReference type="GO" id="GO:0016668">
    <property type="term" value="F:oxidoreductase activity, acting on a sulfur group of donors, NAD(P) as acceptor"/>
    <property type="evidence" value="ECO:0007669"/>
    <property type="project" value="UniProtKB-ARBA"/>
</dbReference>
<dbReference type="KEGG" id="carl:PXC00_10375"/>
<dbReference type="AlphaFoldDB" id="A0AA97D9Q6"/>
<accession>A0AA97D9Q6</accession>
<dbReference type="PROSITE" id="PS00573">
    <property type="entry name" value="PYRIDINE_REDOX_2"/>
    <property type="match status" value="1"/>
</dbReference>
<dbReference type="InterPro" id="IPR023753">
    <property type="entry name" value="FAD/NAD-binding_dom"/>
</dbReference>
<dbReference type="PRINTS" id="PR00469">
    <property type="entry name" value="PNDRDTASEII"/>
</dbReference>
<evidence type="ECO:0000256" key="4">
    <source>
        <dbReference type="ARBA" id="ARBA00023157"/>
    </source>
</evidence>
<name>A0AA97D9Q6_9FIRM</name>
<dbReference type="InterPro" id="IPR036249">
    <property type="entry name" value="Thioredoxin-like_sf"/>
</dbReference>
<dbReference type="PRINTS" id="PR00368">
    <property type="entry name" value="FADPNR"/>
</dbReference>
<dbReference type="InterPro" id="IPR036188">
    <property type="entry name" value="FAD/NAD-bd_sf"/>
</dbReference>
<dbReference type="InterPro" id="IPR008255">
    <property type="entry name" value="Pyr_nucl-diS_OxRdtase_2_AS"/>
</dbReference>
<dbReference type="Pfam" id="PF07992">
    <property type="entry name" value="Pyr_redox_2"/>
    <property type="match status" value="1"/>
</dbReference>
<reference evidence="7" key="1">
    <citation type="submission" date="2023-09" db="EMBL/GenBank/DDBJ databases">
        <authorList>
            <person name="Zeng C."/>
        </authorList>
    </citation>
    <scope>NUCLEOTIDE SEQUENCE</scope>
    <source>
        <strain evidence="7">ZCY20-5</strain>
    </source>
</reference>
<keyword evidence="1" id="KW-0285">Flavoprotein</keyword>
<keyword evidence="5" id="KW-0676">Redox-active center</keyword>
<evidence type="ECO:0000259" key="6">
    <source>
        <dbReference type="Pfam" id="PF07992"/>
    </source>
</evidence>